<evidence type="ECO:0000256" key="2">
    <source>
        <dbReference type="ARBA" id="ARBA00022723"/>
    </source>
</evidence>
<keyword evidence="5" id="KW-0862">Zinc</keyword>
<protein>
    <recommendedName>
        <fullName evidence="11">B box-type domain-containing protein</fullName>
    </recommendedName>
</protein>
<dbReference type="InterPro" id="IPR051979">
    <property type="entry name" value="B-box_zinc_finger"/>
</dbReference>
<evidence type="ECO:0000256" key="3">
    <source>
        <dbReference type="ARBA" id="ARBA00022737"/>
    </source>
</evidence>
<dbReference type="GO" id="GO:0005634">
    <property type="term" value="C:nucleus"/>
    <property type="evidence" value="ECO:0007669"/>
    <property type="project" value="UniProtKB-SubCell"/>
</dbReference>
<dbReference type="CDD" id="cd19821">
    <property type="entry name" value="Bbox1_BBX-like"/>
    <property type="match status" value="1"/>
</dbReference>
<gene>
    <name evidence="12" type="ORF">FH972_027009</name>
</gene>
<feature type="region of interest" description="Disordered" evidence="10">
    <location>
        <begin position="184"/>
        <end position="220"/>
    </location>
</feature>
<keyword evidence="8" id="KW-0539">Nucleus</keyword>
<evidence type="ECO:0000256" key="1">
    <source>
        <dbReference type="ARBA" id="ARBA00004123"/>
    </source>
</evidence>
<evidence type="ECO:0000256" key="8">
    <source>
        <dbReference type="ARBA" id="ARBA00023242"/>
    </source>
</evidence>
<keyword evidence="13" id="KW-1185">Reference proteome</keyword>
<organism evidence="12 13">
    <name type="scientific">Carpinus fangiana</name>
    <dbReference type="NCBI Taxonomy" id="176857"/>
    <lineage>
        <taxon>Eukaryota</taxon>
        <taxon>Viridiplantae</taxon>
        <taxon>Streptophyta</taxon>
        <taxon>Embryophyta</taxon>
        <taxon>Tracheophyta</taxon>
        <taxon>Spermatophyta</taxon>
        <taxon>Magnoliopsida</taxon>
        <taxon>eudicotyledons</taxon>
        <taxon>Gunneridae</taxon>
        <taxon>Pentapetalae</taxon>
        <taxon>rosids</taxon>
        <taxon>fabids</taxon>
        <taxon>Fagales</taxon>
        <taxon>Betulaceae</taxon>
        <taxon>Carpinus</taxon>
    </lineage>
</organism>
<evidence type="ECO:0000313" key="13">
    <source>
        <dbReference type="Proteomes" id="UP000327013"/>
    </source>
</evidence>
<evidence type="ECO:0000256" key="10">
    <source>
        <dbReference type="SAM" id="MobiDB-lite"/>
    </source>
</evidence>
<keyword evidence="3" id="KW-0677">Repeat</keyword>
<keyword evidence="7" id="KW-0804">Transcription</keyword>
<feature type="domain" description="B box-type" evidence="11">
    <location>
        <begin position="1"/>
        <end position="47"/>
    </location>
</feature>
<dbReference type="GO" id="GO:0008270">
    <property type="term" value="F:zinc ion binding"/>
    <property type="evidence" value="ECO:0007669"/>
    <property type="project" value="UniProtKB-KW"/>
</dbReference>
<dbReference type="OrthoDB" id="153872at2759"/>
<feature type="compositionally biased region" description="Polar residues" evidence="10">
    <location>
        <begin position="184"/>
        <end position="196"/>
    </location>
</feature>
<dbReference type="SMART" id="SM00336">
    <property type="entry name" value="BBOX"/>
    <property type="match status" value="2"/>
</dbReference>
<evidence type="ECO:0000256" key="4">
    <source>
        <dbReference type="ARBA" id="ARBA00022771"/>
    </source>
</evidence>
<dbReference type="PANTHER" id="PTHR31832:SF41">
    <property type="entry name" value="B-BOX ZINC FINGER PROTEIN 24"/>
    <property type="match status" value="1"/>
</dbReference>
<evidence type="ECO:0000313" key="12">
    <source>
        <dbReference type="EMBL" id="KAB9210363.1"/>
    </source>
</evidence>
<evidence type="ECO:0000259" key="11">
    <source>
        <dbReference type="PROSITE" id="PS50119"/>
    </source>
</evidence>
<feature type="region of interest" description="Disordered" evidence="10">
    <location>
        <begin position="98"/>
        <end position="124"/>
    </location>
</feature>
<name>A0A5N6L5R3_9ROSI</name>
<feature type="compositionally biased region" description="Polar residues" evidence="10">
    <location>
        <begin position="107"/>
        <end position="124"/>
    </location>
</feature>
<dbReference type="InterPro" id="IPR000315">
    <property type="entry name" value="Znf_B-box"/>
</dbReference>
<evidence type="ECO:0000256" key="9">
    <source>
        <dbReference type="PROSITE-ProRule" id="PRU00024"/>
    </source>
</evidence>
<evidence type="ECO:0000256" key="7">
    <source>
        <dbReference type="ARBA" id="ARBA00023163"/>
    </source>
</evidence>
<dbReference type="PANTHER" id="PTHR31832">
    <property type="entry name" value="B-BOX ZINC FINGER PROTEIN 22"/>
    <property type="match status" value="1"/>
</dbReference>
<dbReference type="InterPro" id="IPR049808">
    <property type="entry name" value="CONSTANS-like_Bbox1"/>
</dbReference>
<keyword evidence="2" id="KW-0479">Metal-binding</keyword>
<dbReference type="GO" id="GO:0009640">
    <property type="term" value="P:photomorphogenesis"/>
    <property type="evidence" value="ECO:0007669"/>
    <property type="project" value="TreeGrafter"/>
</dbReference>
<comment type="caution">
    <text evidence="12">The sequence shown here is derived from an EMBL/GenBank/DDBJ whole genome shotgun (WGS) entry which is preliminary data.</text>
</comment>
<keyword evidence="4 9" id="KW-0863">Zinc-finger</keyword>
<proteinExistence type="predicted"/>
<sequence length="220" mass="24299">MKIQCDVCEKAPATVICCADEAALCARCDIEVHAANKLASKHQRLHLQCLSNKLPKCDICQDCDEPIHSAGSLSAKHQRFLATGISVALSSSCKKDTEESCLEPPHQKSQQISMKMPTQQNSSFSSPWAVDDLLQFSDLESSDKKEALELGEFEWLADMGLFGEQIPQEALAAAEVPQLPVLQSGNFTSYRPTKSSMPYKKPRLEFPEDDDEHFTVPDLG</sequence>
<evidence type="ECO:0000256" key="6">
    <source>
        <dbReference type="ARBA" id="ARBA00023015"/>
    </source>
</evidence>
<reference evidence="12 13" key="1">
    <citation type="submission" date="2019-06" db="EMBL/GenBank/DDBJ databases">
        <title>A chromosomal-level reference genome of Carpinus fangiana (Coryloideae, Betulaceae).</title>
        <authorList>
            <person name="Yang X."/>
            <person name="Wang Z."/>
            <person name="Zhang L."/>
            <person name="Hao G."/>
            <person name="Liu J."/>
            <person name="Yang Y."/>
        </authorList>
    </citation>
    <scope>NUCLEOTIDE SEQUENCE [LARGE SCALE GENOMIC DNA]</scope>
    <source>
        <strain evidence="12">Cfa_2016G</strain>
        <tissue evidence="12">Leaf</tissue>
    </source>
</reference>
<dbReference type="AlphaFoldDB" id="A0A5N6L5R3"/>
<dbReference type="Proteomes" id="UP000327013">
    <property type="component" value="Unassembled WGS sequence"/>
</dbReference>
<comment type="subcellular location">
    <subcellularLocation>
        <location evidence="1">Nucleus</location>
    </subcellularLocation>
</comment>
<dbReference type="GO" id="GO:0006355">
    <property type="term" value="P:regulation of DNA-templated transcription"/>
    <property type="evidence" value="ECO:0007669"/>
    <property type="project" value="TreeGrafter"/>
</dbReference>
<dbReference type="PROSITE" id="PS50119">
    <property type="entry name" value="ZF_BBOX"/>
    <property type="match status" value="1"/>
</dbReference>
<evidence type="ECO:0000256" key="5">
    <source>
        <dbReference type="ARBA" id="ARBA00022833"/>
    </source>
</evidence>
<accession>A0A5N6L5R3</accession>
<keyword evidence="6" id="KW-0805">Transcription regulation</keyword>
<dbReference type="EMBL" id="VIBQ01000174">
    <property type="protein sequence ID" value="KAB9210363.1"/>
    <property type="molecule type" value="Genomic_DNA"/>
</dbReference>